<dbReference type="AlphaFoldDB" id="A0AAV6KIZ0"/>
<evidence type="ECO:0000256" key="1">
    <source>
        <dbReference type="ARBA" id="ARBA00009995"/>
    </source>
</evidence>
<dbReference type="EMBL" id="JACTNZ010000004">
    <property type="protein sequence ID" value="KAG5552481.1"/>
    <property type="molecule type" value="Genomic_DNA"/>
</dbReference>
<comment type="caution">
    <text evidence="4">The sequence shown here is derived from an EMBL/GenBank/DDBJ whole genome shotgun (WGS) entry which is preliminary data.</text>
</comment>
<dbReference type="InterPro" id="IPR058980">
    <property type="entry name" value="Glyco_transf_N"/>
</dbReference>
<reference evidence="4" key="1">
    <citation type="submission" date="2020-08" db="EMBL/GenBank/DDBJ databases">
        <title>Plant Genome Project.</title>
        <authorList>
            <person name="Zhang R.-G."/>
        </authorList>
    </citation>
    <scope>NUCLEOTIDE SEQUENCE</scope>
    <source>
        <strain evidence="4">WSP0</strain>
        <tissue evidence="4">Leaf</tissue>
    </source>
</reference>
<dbReference type="PANTHER" id="PTHR48044">
    <property type="entry name" value="GLYCOSYLTRANSFERASE"/>
    <property type="match status" value="1"/>
</dbReference>
<sequence length="390" mass="43353">MDVGNSQLDPSHGMSSSSKNAQVEVIVVPFPCHSHLNQLLQLSCLISSSSYNIPVHYATTATHLRQVKLRFHSQTHLQNPNIHFHEFPTPPFLSPPPNPNSSSKFPSHLQPSFDASIQLRDPVADLLREISNTATRVVVIHDFLMAYVVQDIAIIPNAESYIFSPVSAFNMSFRLLKDNKSFQSLDELKGLSTIQGRQCQGNYPSSSMDVGNIQLDPSHGMSSSSKNSQVEVIVVPFPCHSHLNQLLQLSCLISSSSYNIPVHYATTATHLRQVKLRFNSQTHLQNPNIYFHEFPTPPFLSPPPNPNSSFKFPSHLQPSFDASIQLRDPVAGLLREISNTATRVVVIHDSLMAYVVQDIATIPNAESYIFSPVSAFNMYLPRFAGKGNEQ</sequence>
<dbReference type="Gene3D" id="3.40.50.2000">
    <property type="entry name" value="Glycogen Phosphorylase B"/>
    <property type="match status" value="2"/>
</dbReference>
<evidence type="ECO:0000313" key="4">
    <source>
        <dbReference type="EMBL" id="KAG5552481.1"/>
    </source>
</evidence>
<evidence type="ECO:0000313" key="5">
    <source>
        <dbReference type="Proteomes" id="UP000823749"/>
    </source>
</evidence>
<feature type="domain" description="Glycosyltransferase N-terminal" evidence="3">
    <location>
        <begin position="229"/>
        <end position="378"/>
    </location>
</feature>
<dbReference type="Pfam" id="PF26168">
    <property type="entry name" value="Glyco_transf_N"/>
    <property type="match status" value="2"/>
</dbReference>
<proteinExistence type="inferred from homology"/>
<gene>
    <name evidence="4" type="ORF">RHGRI_010535</name>
</gene>
<feature type="domain" description="Glycosyltransferase N-terminal" evidence="3">
    <location>
        <begin position="22"/>
        <end position="183"/>
    </location>
</feature>
<dbReference type="PANTHER" id="PTHR48044:SF23">
    <property type="entry name" value="ANTHOCYANIDIN 3-O-GLUCOSYLTRANSFERASE-LIKE"/>
    <property type="match status" value="1"/>
</dbReference>
<keyword evidence="5" id="KW-1185">Reference proteome</keyword>
<feature type="compositionally biased region" description="Pro residues" evidence="2">
    <location>
        <begin position="88"/>
        <end position="99"/>
    </location>
</feature>
<dbReference type="Proteomes" id="UP000823749">
    <property type="component" value="Chromosome 4"/>
</dbReference>
<evidence type="ECO:0000259" key="3">
    <source>
        <dbReference type="Pfam" id="PF26168"/>
    </source>
</evidence>
<dbReference type="SUPFAM" id="SSF53756">
    <property type="entry name" value="UDP-Glycosyltransferase/glycogen phosphorylase"/>
    <property type="match status" value="2"/>
</dbReference>
<evidence type="ECO:0000256" key="2">
    <source>
        <dbReference type="SAM" id="MobiDB-lite"/>
    </source>
</evidence>
<dbReference type="GO" id="GO:0008194">
    <property type="term" value="F:UDP-glycosyltransferase activity"/>
    <property type="evidence" value="ECO:0007669"/>
    <property type="project" value="UniProtKB-ARBA"/>
</dbReference>
<organism evidence="4 5">
    <name type="scientific">Rhododendron griersonianum</name>
    <dbReference type="NCBI Taxonomy" id="479676"/>
    <lineage>
        <taxon>Eukaryota</taxon>
        <taxon>Viridiplantae</taxon>
        <taxon>Streptophyta</taxon>
        <taxon>Embryophyta</taxon>
        <taxon>Tracheophyta</taxon>
        <taxon>Spermatophyta</taxon>
        <taxon>Magnoliopsida</taxon>
        <taxon>eudicotyledons</taxon>
        <taxon>Gunneridae</taxon>
        <taxon>Pentapetalae</taxon>
        <taxon>asterids</taxon>
        <taxon>Ericales</taxon>
        <taxon>Ericaceae</taxon>
        <taxon>Ericoideae</taxon>
        <taxon>Rhodoreae</taxon>
        <taxon>Rhododendron</taxon>
    </lineage>
</organism>
<accession>A0AAV6KIZ0</accession>
<dbReference type="FunFam" id="3.40.50.2000:FF:000238">
    <property type="entry name" value="Glycosyltransferase"/>
    <property type="match status" value="2"/>
</dbReference>
<protein>
    <recommendedName>
        <fullName evidence="3">Glycosyltransferase N-terminal domain-containing protein</fullName>
    </recommendedName>
</protein>
<name>A0AAV6KIZ0_9ERIC</name>
<comment type="similarity">
    <text evidence="1">Belongs to the UDP-glycosyltransferase family.</text>
</comment>
<feature type="region of interest" description="Disordered" evidence="2">
    <location>
        <begin position="88"/>
        <end position="107"/>
    </location>
</feature>